<reference evidence="3 4" key="1">
    <citation type="submission" date="2020-08" db="EMBL/GenBank/DDBJ databases">
        <authorList>
            <person name="Koutsovoulos G."/>
            <person name="Danchin GJ E."/>
        </authorList>
    </citation>
    <scope>NUCLEOTIDE SEQUENCE [LARGE SCALE GENOMIC DNA]</scope>
</reference>
<evidence type="ECO:0000256" key="1">
    <source>
        <dbReference type="ARBA" id="ARBA00010872"/>
    </source>
</evidence>
<keyword evidence="2" id="KW-0732">Signal</keyword>
<dbReference type="OrthoDB" id="188713at2759"/>
<evidence type="ECO:0000256" key="2">
    <source>
        <dbReference type="SAM" id="SignalP"/>
    </source>
</evidence>
<dbReference type="GO" id="GO:0003948">
    <property type="term" value="F:N4-(beta-N-acetylglucosaminyl)-L-asparaginase activity"/>
    <property type="evidence" value="ECO:0007669"/>
    <property type="project" value="TreeGrafter"/>
</dbReference>
<dbReference type="PANTHER" id="PTHR10188:SF6">
    <property type="entry name" value="N(4)-(BETA-N-ACETYLGLUCOSAMINYL)-L-ASPARAGINASE"/>
    <property type="match status" value="1"/>
</dbReference>
<dbReference type="InterPro" id="IPR029055">
    <property type="entry name" value="Ntn_hydrolases_N"/>
</dbReference>
<feature type="chain" id="PRO_5027735790" evidence="2">
    <location>
        <begin position="31"/>
        <end position="154"/>
    </location>
</feature>
<dbReference type="InterPro" id="IPR000246">
    <property type="entry name" value="Peptidase_T2"/>
</dbReference>
<sequence>MKCPQPEYFHQISVFLIILSLLIYQSKSEGLPLIVSTWATKDFQSAALKAFETLISTSKNANGSFRRLNALVEGLSECENRQCDHTVGFGGSPDENGETTLDSLLIDGFGHRSGAVAALRNVKSAARVAWAVMNYTEHSLLVGEKQQNLPNLWF</sequence>
<evidence type="ECO:0000313" key="3">
    <source>
        <dbReference type="EMBL" id="CAD2159526.1"/>
    </source>
</evidence>
<gene>
    <name evidence="3" type="ORF">MENT_LOCUS13748</name>
</gene>
<comment type="similarity">
    <text evidence="1">Belongs to the Ntn-hydrolase family.</text>
</comment>
<dbReference type="Proteomes" id="UP000580250">
    <property type="component" value="Unassembled WGS sequence"/>
</dbReference>
<protein>
    <submittedName>
        <fullName evidence="3">Uncharacterized protein</fullName>
    </submittedName>
</protein>
<dbReference type="Pfam" id="PF01112">
    <property type="entry name" value="Asparaginase_2"/>
    <property type="match status" value="1"/>
</dbReference>
<comment type="caution">
    <text evidence="3">The sequence shown here is derived from an EMBL/GenBank/DDBJ whole genome shotgun (WGS) entry which is preliminary data.</text>
</comment>
<accession>A0A6V7UJW9</accession>
<organism evidence="3 4">
    <name type="scientific">Meloidogyne enterolobii</name>
    <name type="common">Root-knot nematode worm</name>
    <name type="synonym">Meloidogyne mayaguensis</name>
    <dbReference type="NCBI Taxonomy" id="390850"/>
    <lineage>
        <taxon>Eukaryota</taxon>
        <taxon>Metazoa</taxon>
        <taxon>Ecdysozoa</taxon>
        <taxon>Nematoda</taxon>
        <taxon>Chromadorea</taxon>
        <taxon>Rhabditida</taxon>
        <taxon>Tylenchina</taxon>
        <taxon>Tylenchomorpha</taxon>
        <taxon>Tylenchoidea</taxon>
        <taxon>Meloidogynidae</taxon>
        <taxon>Meloidogyninae</taxon>
        <taxon>Meloidogyne</taxon>
    </lineage>
</organism>
<feature type="signal peptide" evidence="2">
    <location>
        <begin position="1"/>
        <end position="30"/>
    </location>
</feature>
<dbReference type="PANTHER" id="PTHR10188">
    <property type="entry name" value="L-ASPARAGINASE"/>
    <property type="match status" value="1"/>
</dbReference>
<proteinExistence type="inferred from homology"/>
<dbReference type="SUPFAM" id="SSF56235">
    <property type="entry name" value="N-terminal nucleophile aminohydrolases (Ntn hydrolases)"/>
    <property type="match status" value="1"/>
</dbReference>
<dbReference type="AlphaFoldDB" id="A0A6V7UJW9"/>
<name>A0A6V7UJW9_MELEN</name>
<evidence type="ECO:0000313" key="4">
    <source>
        <dbReference type="Proteomes" id="UP000580250"/>
    </source>
</evidence>
<dbReference type="EMBL" id="CAJEWN010000075">
    <property type="protein sequence ID" value="CAD2159526.1"/>
    <property type="molecule type" value="Genomic_DNA"/>
</dbReference>
<dbReference type="GO" id="GO:0005764">
    <property type="term" value="C:lysosome"/>
    <property type="evidence" value="ECO:0007669"/>
    <property type="project" value="TreeGrafter"/>
</dbReference>